<organism evidence="2">
    <name type="scientific">Mimachlamys nobilis</name>
    <name type="common">Noble scallop</name>
    <name type="synonym">Chlamys nobilis</name>
    <dbReference type="NCBI Taxonomy" id="106276"/>
    <lineage>
        <taxon>Eukaryota</taxon>
        <taxon>Metazoa</taxon>
        <taxon>Spiralia</taxon>
        <taxon>Lophotrochozoa</taxon>
        <taxon>Mollusca</taxon>
        <taxon>Bivalvia</taxon>
        <taxon>Autobranchia</taxon>
        <taxon>Pteriomorphia</taxon>
        <taxon>Pectinida</taxon>
        <taxon>Pectinoidea</taxon>
        <taxon>Pectinidae</taxon>
        <taxon>Mimachlamys</taxon>
    </lineage>
</organism>
<keyword evidence="2" id="KW-0496">Mitochondrion</keyword>
<name>B7TYF1_MIMNO</name>
<reference evidence="2" key="1">
    <citation type="submission" date="2008-10" db="EMBL/GenBank/DDBJ databases">
        <title>Complete DNA sequence of mitochondrial genome from scallop Mimachlamys nobilis.</title>
        <authorList>
            <person name="Xu K."/>
            <person name="Kanno M."/>
            <person name="Li Q."/>
            <person name="Kijima A."/>
        </authorList>
    </citation>
    <scope>NUCLEOTIDE SEQUENCE</scope>
</reference>
<gene>
    <name evidence="2" type="primary">ND6</name>
    <name evidence="3" type="synonym">nad6</name>
</gene>
<evidence type="ECO:0000313" key="2">
    <source>
        <dbReference type="EMBL" id="ACJ64171.1"/>
    </source>
</evidence>
<dbReference type="RefSeq" id="YP_002332288.1">
    <property type="nucleotide sequence ID" value="NC_011608.1"/>
</dbReference>
<keyword evidence="1" id="KW-0472">Membrane</keyword>
<dbReference type="EMBL" id="FJ595958">
    <property type="protein sequence ID" value="ACL36029.1"/>
    <property type="molecule type" value="Genomic_DNA"/>
</dbReference>
<protein>
    <submittedName>
        <fullName evidence="2">NADH dehydrogenase subunit 6</fullName>
    </submittedName>
</protein>
<accession>B7TYF1</accession>
<sequence length="164" mass="17655">MLFVAASTLVGPQAVGICCLMLVLVGCLIFGYCGGVWLSHFVFLSFLGGLLVIFLYTVALAPSPLFKSVFKSVKRPLMGGFGASLISCGYMTWSNRWAYLEKTCSNYLDVPYSSSPEMLSSAWVGGPSFLFLGILLAICMVGVTKLCGYNKKGALRGIRSTMKS</sequence>
<geneLocation type="mitochondrion" evidence="2"/>
<evidence type="ECO:0000313" key="3">
    <source>
        <dbReference type="EMBL" id="ACL36029.1"/>
    </source>
</evidence>
<dbReference type="AlphaFoldDB" id="B7TYF1"/>
<keyword evidence="1" id="KW-1133">Transmembrane helix</keyword>
<feature type="transmembrane region" description="Helical" evidence="1">
    <location>
        <begin position="38"/>
        <end position="61"/>
    </location>
</feature>
<dbReference type="EMBL" id="FJ415225">
    <property type="protein sequence ID" value="ACJ64171.1"/>
    <property type="molecule type" value="Genomic_DNA"/>
</dbReference>
<reference evidence="3" key="2">
    <citation type="journal article" date="2009" name="BMC Res. Notes">
        <title>Comparative mitogenomic analyses of three scallops (Bivalvia: Pectinidae) reveal high level variation of genomic organization and a diversity of transfer RNA gene sets.</title>
        <authorList>
            <person name="Wu X."/>
            <person name="Xu X."/>
            <person name="Yu Z."/>
            <person name="Kong X."/>
        </authorList>
    </citation>
    <scope>NUCLEOTIDE SEQUENCE</scope>
</reference>
<feature type="transmembrane region" description="Helical" evidence="1">
    <location>
        <begin position="122"/>
        <end position="143"/>
    </location>
</feature>
<evidence type="ECO:0000256" key="1">
    <source>
        <dbReference type="SAM" id="Phobius"/>
    </source>
</evidence>
<feature type="transmembrane region" description="Helical" evidence="1">
    <location>
        <begin position="12"/>
        <end position="32"/>
    </location>
</feature>
<keyword evidence="1" id="KW-0812">Transmembrane</keyword>
<proteinExistence type="predicted"/>